<evidence type="ECO:0000256" key="1">
    <source>
        <dbReference type="ARBA" id="ARBA00004141"/>
    </source>
</evidence>
<gene>
    <name evidence="13" type="ORF">METZ01_LOCUS78194</name>
</gene>
<accession>A0A381UAX7</accession>
<keyword evidence="2" id="KW-0813">Transport</keyword>
<dbReference type="EMBL" id="UINC01006079">
    <property type="protein sequence ID" value="SVA25340.1"/>
    <property type="molecule type" value="Genomic_DNA"/>
</dbReference>
<dbReference type="PANTHER" id="PTHR43269">
    <property type="entry name" value="SODIUM/PROTON ANTIPORTER 1-RELATED"/>
    <property type="match status" value="1"/>
</dbReference>
<evidence type="ECO:0000256" key="7">
    <source>
        <dbReference type="ARBA" id="ARBA00023065"/>
    </source>
</evidence>
<evidence type="ECO:0000259" key="12">
    <source>
        <dbReference type="Pfam" id="PF03600"/>
    </source>
</evidence>
<feature type="transmembrane region" description="Helical" evidence="11">
    <location>
        <begin position="186"/>
        <end position="211"/>
    </location>
</feature>
<keyword evidence="4 11" id="KW-0812">Transmembrane</keyword>
<dbReference type="NCBIfam" id="NF038006">
    <property type="entry name" value="NhaD_1"/>
    <property type="match status" value="1"/>
</dbReference>
<feature type="transmembrane region" description="Helical" evidence="11">
    <location>
        <begin position="106"/>
        <end position="126"/>
    </location>
</feature>
<dbReference type="InterPro" id="IPR045016">
    <property type="entry name" value="NhaD-like"/>
</dbReference>
<keyword evidence="7" id="KW-0406">Ion transport</keyword>
<dbReference type="Pfam" id="PF03600">
    <property type="entry name" value="CitMHS"/>
    <property type="match status" value="2"/>
</dbReference>
<reference evidence="13" key="1">
    <citation type="submission" date="2018-05" db="EMBL/GenBank/DDBJ databases">
        <authorList>
            <person name="Lanie J.A."/>
            <person name="Ng W.-L."/>
            <person name="Kazmierczak K.M."/>
            <person name="Andrzejewski T.M."/>
            <person name="Davidsen T.M."/>
            <person name="Wayne K.J."/>
            <person name="Tettelin H."/>
            <person name="Glass J.I."/>
            <person name="Rusch D."/>
            <person name="Podicherti R."/>
            <person name="Tsui H.-C.T."/>
            <person name="Winkler M.E."/>
        </authorList>
    </citation>
    <scope>NUCLEOTIDE SEQUENCE</scope>
</reference>
<dbReference type="GO" id="GO:0016020">
    <property type="term" value="C:membrane"/>
    <property type="evidence" value="ECO:0007669"/>
    <property type="project" value="UniProtKB-SubCell"/>
</dbReference>
<feature type="domain" description="Citrate transporter-like" evidence="12">
    <location>
        <begin position="22"/>
        <end position="260"/>
    </location>
</feature>
<dbReference type="AlphaFoldDB" id="A0A381UAX7"/>
<evidence type="ECO:0000256" key="9">
    <source>
        <dbReference type="ARBA" id="ARBA00023201"/>
    </source>
</evidence>
<feature type="transmembrane region" description="Helical" evidence="11">
    <location>
        <begin position="6"/>
        <end position="23"/>
    </location>
</feature>
<feature type="transmembrane region" description="Helical" evidence="11">
    <location>
        <begin position="65"/>
        <end position="85"/>
    </location>
</feature>
<dbReference type="GO" id="GO:0006814">
    <property type="term" value="P:sodium ion transport"/>
    <property type="evidence" value="ECO:0007669"/>
    <property type="project" value="UniProtKB-KW"/>
</dbReference>
<keyword evidence="8 11" id="KW-0472">Membrane</keyword>
<organism evidence="13">
    <name type="scientific">marine metagenome</name>
    <dbReference type="NCBI Taxonomy" id="408172"/>
    <lineage>
        <taxon>unclassified sequences</taxon>
        <taxon>metagenomes</taxon>
        <taxon>ecological metagenomes</taxon>
    </lineage>
</organism>
<feature type="transmembrane region" description="Helical" evidence="11">
    <location>
        <begin position="35"/>
        <end position="53"/>
    </location>
</feature>
<feature type="transmembrane region" description="Helical" evidence="11">
    <location>
        <begin position="309"/>
        <end position="330"/>
    </location>
</feature>
<dbReference type="GO" id="GO:0015297">
    <property type="term" value="F:antiporter activity"/>
    <property type="evidence" value="ECO:0007669"/>
    <property type="project" value="UniProtKB-KW"/>
</dbReference>
<proteinExistence type="inferred from homology"/>
<evidence type="ECO:0000256" key="4">
    <source>
        <dbReference type="ARBA" id="ARBA00022692"/>
    </source>
</evidence>
<feature type="transmembrane region" description="Helical" evidence="11">
    <location>
        <begin position="376"/>
        <end position="402"/>
    </location>
</feature>
<dbReference type="InterPro" id="IPR004680">
    <property type="entry name" value="Cit_transptr-like_dom"/>
</dbReference>
<keyword evidence="3" id="KW-0050">Antiport</keyword>
<evidence type="ECO:0000256" key="3">
    <source>
        <dbReference type="ARBA" id="ARBA00022449"/>
    </source>
</evidence>
<protein>
    <recommendedName>
        <fullName evidence="12">Citrate transporter-like domain-containing protein</fullName>
    </recommendedName>
</protein>
<dbReference type="PANTHER" id="PTHR43269:SF2">
    <property type="entry name" value="SODIUM_PROTON ANTIPORTER 1-RELATED"/>
    <property type="match status" value="1"/>
</dbReference>
<evidence type="ECO:0000256" key="10">
    <source>
        <dbReference type="ARBA" id="ARBA00025753"/>
    </source>
</evidence>
<evidence type="ECO:0000256" key="2">
    <source>
        <dbReference type="ARBA" id="ARBA00022448"/>
    </source>
</evidence>
<feature type="domain" description="Citrate transporter-like" evidence="12">
    <location>
        <begin position="302"/>
        <end position="384"/>
    </location>
</feature>
<comment type="subcellular location">
    <subcellularLocation>
        <location evidence="1">Membrane</location>
        <topology evidence="1">Multi-pass membrane protein</topology>
    </subcellularLocation>
</comment>
<keyword evidence="9" id="KW-0739">Sodium transport</keyword>
<keyword evidence="5 11" id="KW-1133">Transmembrane helix</keyword>
<name>A0A381UAX7_9ZZZZ</name>
<sequence length="443" mass="48995">MDLTAHWVGITAIVVFVLSYSFVITEEFTHLRKSVPVIFGAGIIWAFIAYQYMGGMDHSAEEAVRHFLIEFAELFLFLLSAMTYVNSMNERGIFDALRSWLVRRGFSYRQLFWITGIISFFLSPIIDNLTTALVMCAVVLAVGQGNRHFISIACVNIVVAANAGGAFSPFGDITTLMVWQKGIVDFWTFFALFIPSAVNYLIPAVVMSLAVKKEQPTIDDEKVNMKRGAKRIMFLFGCTIATAVSFHNFLHLPPFLGMMTGLAYLKIFGHYLNRTHVPTQEHNSEYGQSGNPVPFDSFREVARAEWDTLLFFFGVIMCVGGLGFIGYLDLVSGYMYVEMGPTFANTMVGILSAIVDNIPVMVAVLQMHPTMDMSQWLLVTLTAGVGGSMLSVGSAAGVALMGQARGLYTFFGHLKWTPIIALGYAASIWIHLIVNSGYEGIMP</sequence>
<feature type="transmembrane region" description="Helical" evidence="11">
    <location>
        <begin position="232"/>
        <end position="250"/>
    </location>
</feature>
<evidence type="ECO:0000313" key="13">
    <source>
        <dbReference type="EMBL" id="SVA25340.1"/>
    </source>
</evidence>
<comment type="similarity">
    <text evidence="10">Belongs to the NhaD Na(+)/H(+) (TC 2.A.62) antiporter family.</text>
</comment>
<evidence type="ECO:0000256" key="8">
    <source>
        <dbReference type="ARBA" id="ARBA00023136"/>
    </source>
</evidence>
<feature type="transmembrane region" description="Helical" evidence="11">
    <location>
        <begin position="414"/>
        <end position="434"/>
    </location>
</feature>
<keyword evidence="6" id="KW-0915">Sodium</keyword>
<feature type="transmembrane region" description="Helical" evidence="11">
    <location>
        <begin position="342"/>
        <end position="364"/>
    </location>
</feature>
<evidence type="ECO:0000256" key="6">
    <source>
        <dbReference type="ARBA" id="ARBA00023053"/>
    </source>
</evidence>
<evidence type="ECO:0000256" key="5">
    <source>
        <dbReference type="ARBA" id="ARBA00022989"/>
    </source>
</evidence>
<evidence type="ECO:0000256" key="11">
    <source>
        <dbReference type="SAM" id="Phobius"/>
    </source>
</evidence>